<keyword evidence="1" id="KW-0863">Zinc-finger</keyword>
<dbReference type="InterPro" id="IPR036465">
    <property type="entry name" value="vWFA_dom_sf"/>
</dbReference>
<dbReference type="Gene3D" id="3.40.50.410">
    <property type="entry name" value="von Willebrand factor, type A domain"/>
    <property type="match status" value="1"/>
</dbReference>
<dbReference type="Gene3D" id="3.30.40.10">
    <property type="entry name" value="Zinc/RING finger domain, C3HC4 (zinc finger)"/>
    <property type="match status" value="1"/>
</dbReference>
<evidence type="ECO:0000256" key="2">
    <source>
        <dbReference type="SAM" id="MobiDB-lite"/>
    </source>
</evidence>
<feature type="region of interest" description="Disordered" evidence="2">
    <location>
        <begin position="239"/>
        <end position="269"/>
    </location>
</feature>
<evidence type="ECO:0000259" key="4">
    <source>
        <dbReference type="PROSITE" id="PS50234"/>
    </source>
</evidence>
<organism evidence="5">
    <name type="scientific">Picea sitchensis</name>
    <name type="common">Sitka spruce</name>
    <name type="synonym">Pinus sitchensis</name>
    <dbReference type="NCBI Taxonomy" id="3332"/>
    <lineage>
        <taxon>Eukaryota</taxon>
        <taxon>Viridiplantae</taxon>
        <taxon>Streptophyta</taxon>
        <taxon>Embryophyta</taxon>
        <taxon>Tracheophyta</taxon>
        <taxon>Spermatophyta</taxon>
        <taxon>Pinopsida</taxon>
        <taxon>Pinidae</taxon>
        <taxon>Conifers I</taxon>
        <taxon>Pinales</taxon>
        <taxon>Pinaceae</taxon>
        <taxon>Picea</taxon>
    </lineage>
</organism>
<dbReference type="InterPro" id="IPR032838">
    <property type="entry name" value="Vwaint_dom"/>
</dbReference>
<name>C0PS55_PICSI</name>
<dbReference type="InterPro" id="IPR002035">
    <property type="entry name" value="VWF_A"/>
</dbReference>
<feature type="compositionally biased region" description="Low complexity" evidence="2">
    <location>
        <begin position="87"/>
        <end position="104"/>
    </location>
</feature>
<evidence type="ECO:0000256" key="1">
    <source>
        <dbReference type="PROSITE-ProRule" id="PRU00175"/>
    </source>
</evidence>
<dbReference type="SMART" id="SM00327">
    <property type="entry name" value="VWA"/>
    <property type="match status" value="1"/>
</dbReference>
<evidence type="ECO:0000259" key="3">
    <source>
        <dbReference type="PROSITE" id="PS50089"/>
    </source>
</evidence>
<evidence type="ECO:0008006" key="6">
    <source>
        <dbReference type="Google" id="ProtNLM"/>
    </source>
</evidence>
<dbReference type="InterPro" id="IPR051266">
    <property type="entry name" value="CLCR"/>
</dbReference>
<dbReference type="PROSITE" id="PS50234">
    <property type="entry name" value="VWFA"/>
    <property type="match status" value="1"/>
</dbReference>
<evidence type="ECO:0000313" key="5">
    <source>
        <dbReference type="EMBL" id="ACN40645.1"/>
    </source>
</evidence>
<dbReference type="CDD" id="cd23114">
    <property type="entry name" value="RING-H2_WAVH2"/>
    <property type="match status" value="1"/>
</dbReference>
<feature type="domain" description="VWFA" evidence="4">
    <location>
        <begin position="359"/>
        <end position="550"/>
    </location>
</feature>
<keyword evidence="1" id="KW-0479">Metal-binding</keyword>
<dbReference type="PANTHER" id="PTHR10579">
    <property type="entry name" value="CALCIUM-ACTIVATED CHLORIDE CHANNEL REGULATOR"/>
    <property type="match status" value="1"/>
</dbReference>
<proteinExistence type="evidence at transcript level"/>
<dbReference type="Pfam" id="PF14624">
    <property type="entry name" value="Vwaint"/>
    <property type="match status" value="1"/>
</dbReference>
<reference evidence="5" key="1">
    <citation type="submission" date="2009-02" db="EMBL/GenBank/DDBJ databases">
        <title>Full length sequence-verified cDNA sequences from Sitka spruce (Picea sitchensis).</title>
        <authorList>
            <person name="Reid K.E."/>
            <person name="Liao N."/>
            <person name="Ralph S."/>
            <person name="Kolosova N."/>
            <person name="Oddy C."/>
            <person name="Moore R."/>
            <person name="Mayo M."/>
            <person name="Wagner S."/>
            <person name="King J."/>
            <person name="Yanchuk A."/>
            <person name="Holt R."/>
            <person name="Jones S."/>
            <person name="Marra M."/>
            <person name="Ritland C.E."/>
            <person name="Ritland K."/>
            <person name="Bohlmann J."/>
        </authorList>
    </citation>
    <scope>NUCLEOTIDE SEQUENCE</scope>
    <source>
        <tissue evidence="5">Green portion of the leader tissue</tissue>
    </source>
</reference>
<dbReference type="SMART" id="SM00184">
    <property type="entry name" value="RING"/>
    <property type="match status" value="1"/>
</dbReference>
<dbReference type="SUPFAM" id="SSF53300">
    <property type="entry name" value="vWA-like"/>
    <property type="match status" value="1"/>
</dbReference>
<dbReference type="InterPro" id="IPR013083">
    <property type="entry name" value="Znf_RING/FYVE/PHD"/>
</dbReference>
<sequence length="829" mass="90782">MGTGWRRARNALGLSVCASVPTDLDDLQSGGPRFELENRRSAGLQIQHNHAESPRRQQISSPRENCQPLDSPSSDVQSPRLRNIQTAVSPEAVSKSSSPRSPSRLNLIRNGIRTPKGCCAICLETMKPGHGHAIFTAECSHSFHFPCIASNVRHGNLICPVCRAKWKEVPWQVPVVEAENTDIGTTATTPTVRNGNLQIRRRPNNVRDDEAALRTAEEEQRRLDPVLRILDDSIASFRGHRQSCSQEPTVYDDDEPLDSNLRPNEGQTSLLTDDDREFEFKGLFVDHEGTSDRAAGNARKMRIALYPEVEAVAAGEACENFTVLVHVKAPSASEASKKQNYEDCEGNMVKDPGCRAPIDLVTVLDVSGSMSGTKLALLKRAMAFVISNLSPEDRLSVVVFSSTAKRVFSLKRMTPDGQRAANRVVERLLCTGGTNIAEGLRKGAKVLEDRRQRNPVASIMLLSDGQDTYSLSSRGVVLFPSDEQRRSARQSTRYGHVQIPVHAFGFGVDHDAATMHAISEVSGGTFSFIQAESLVQDAFAQCIGGLLSVVVQDVRVTVSACAGTKLKSFHAGSYETCVAEDGSHGTVNLGDLYAEEERDILVELKFPAVKSASNPMNLISVGCFFKDPVSQRSFHSREQSFSILRPESTDGLPVALNLEVEKERNRLRTAQAIAEARTLADQGDMSGAQRVLQNAKIELQQTRTGDHSLSLALEAEITEIQARMTNIQTYERSGRAFVLSAQSSHFRQRATTRGESFESYSREYQTPSMADMVMRSQTLSATASSNPASISTATSISARRTSEKLAKIAMLRKSCARVSDLHGFENGGF</sequence>
<protein>
    <recommendedName>
        <fullName evidence="6">RING-type domain-containing protein</fullName>
    </recommendedName>
</protein>
<feature type="region of interest" description="Disordered" evidence="2">
    <location>
        <begin position="45"/>
        <end position="107"/>
    </location>
</feature>
<dbReference type="Pfam" id="PF17123">
    <property type="entry name" value="zf-RING_11"/>
    <property type="match status" value="1"/>
</dbReference>
<keyword evidence="1" id="KW-0862">Zinc</keyword>
<accession>C0PS55</accession>
<dbReference type="InterPro" id="IPR001841">
    <property type="entry name" value="Znf_RING"/>
</dbReference>
<feature type="domain" description="RING-type" evidence="3">
    <location>
        <begin position="119"/>
        <end position="163"/>
    </location>
</feature>
<dbReference type="PROSITE" id="PS50089">
    <property type="entry name" value="ZF_RING_2"/>
    <property type="match status" value="1"/>
</dbReference>
<dbReference type="AlphaFoldDB" id="C0PS55"/>
<dbReference type="Pfam" id="PF13519">
    <property type="entry name" value="VWA_2"/>
    <property type="match status" value="1"/>
</dbReference>
<feature type="compositionally biased region" description="Polar residues" evidence="2">
    <location>
        <begin position="56"/>
        <end position="77"/>
    </location>
</feature>
<dbReference type="SUPFAM" id="SSF57850">
    <property type="entry name" value="RING/U-box"/>
    <property type="match status" value="1"/>
</dbReference>
<dbReference type="PANTHER" id="PTHR10579:SF43">
    <property type="entry name" value="ZINC FINGER (C3HC4-TYPE RING FINGER) FAMILY PROTEIN"/>
    <property type="match status" value="1"/>
</dbReference>
<dbReference type="GO" id="GO:0008270">
    <property type="term" value="F:zinc ion binding"/>
    <property type="evidence" value="ECO:0007669"/>
    <property type="project" value="UniProtKB-KW"/>
</dbReference>
<dbReference type="EMBL" id="BT071173">
    <property type="protein sequence ID" value="ACN40645.1"/>
    <property type="molecule type" value="mRNA"/>
</dbReference>
<dbReference type="CDD" id="cd01466">
    <property type="entry name" value="vWA_C3HC4_type"/>
    <property type="match status" value="1"/>
</dbReference>